<name>A0A8J3YF02_9ACTN</name>
<dbReference type="AlphaFoldDB" id="A0A8J3YF02"/>
<organism evidence="1 2">
    <name type="scientific">Spirilliplanes yamanashiensis</name>
    <dbReference type="NCBI Taxonomy" id="42233"/>
    <lineage>
        <taxon>Bacteria</taxon>
        <taxon>Bacillati</taxon>
        <taxon>Actinomycetota</taxon>
        <taxon>Actinomycetes</taxon>
        <taxon>Micromonosporales</taxon>
        <taxon>Micromonosporaceae</taxon>
        <taxon>Spirilliplanes</taxon>
    </lineage>
</organism>
<accession>A0A8J3YF02</accession>
<evidence type="ECO:0000313" key="1">
    <source>
        <dbReference type="EMBL" id="GIJ06505.1"/>
    </source>
</evidence>
<dbReference type="EMBL" id="BOOY01000042">
    <property type="protein sequence ID" value="GIJ06505.1"/>
    <property type="molecule type" value="Genomic_DNA"/>
</dbReference>
<keyword evidence="2" id="KW-1185">Reference proteome</keyword>
<gene>
    <name evidence="1" type="ORF">Sya03_58570</name>
</gene>
<reference evidence="1" key="1">
    <citation type="submission" date="2021-01" db="EMBL/GenBank/DDBJ databases">
        <title>Whole genome shotgun sequence of Spirilliplanes yamanashiensis NBRC 15828.</title>
        <authorList>
            <person name="Komaki H."/>
            <person name="Tamura T."/>
        </authorList>
    </citation>
    <scope>NUCLEOTIDE SEQUENCE</scope>
    <source>
        <strain evidence="1">NBRC 15828</strain>
    </source>
</reference>
<dbReference type="RefSeq" id="WP_203941675.1">
    <property type="nucleotide sequence ID" value="NZ_BAAAGJ010000015.1"/>
</dbReference>
<evidence type="ECO:0000313" key="2">
    <source>
        <dbReference type="Proteomes" id="UP000652013"/>
    </source>
</evidence>
<comment type="caution">
    <text evidence="1">The sequence shown here is derived from an EMBL/GenBank/DDBJ whole genome shotgun (WGS) entry which is preliminary data.</text>
</comment>
<sequence>MAPPDMADLRALVGRGIEDVLTDPAADRLERVAAAGPEGFAEAAAPVLEAAAGTHDLTGVLVWLTTCAAWPRVAPVLGRRRALARHVAEAATTAAEAWRYVPAGVVTAADADGEAWAGDLLVELFDPGSPLPAAERWRAVAGVLGHPTDRVRERAQLMLATAAWSRADPPPGDDEARRAAAEHADHLERLLAEPGGWLAELARALPGCGEPTCCREGHLVAELTRRGHRPRRWAGGPRPARG</sequence>
<protein>
    <submittedName>
        <fullName evidence="1">Uncharacterized protein</fullName>
    </submittedName>
</protein>
<proteinExistence type="predicted"/>
<dbReference type="Proteomes" id="UP000652013">
    <property type="component" value="Unassembled WGS sequence"/>
</dbReference>